<dbReference type="Proteomes" id="UP001519887">
    <property type="component" value="Unassembled WGS sequence"/>
</dbReference>
<keyword evidence="4" id="KW-1185">Reference proteome</keyword>
<dbReference type="Gene3D" id="3.40.50.620">
    <property type="entry name" value="HUPs"/>
    <property type="match status" value="1"/>
</dbReference>
<protein>
    <submittedName>
        <fullName evidence="3">YdcF family protein</fullName>
    </submittedName>
</protein>
<keyword evidence="1" id="KW-1133">Transmembrane helix</keyword>
<dbReference type="InterPro" id="IPR051599">
    <property type="entry name" value="Cell_Envelope_Assoc"/>
</dbReference>
<comment type="caution">
    <text evidence="3">The sequence shown here is derived from an EMBL/GenBank/DDBJ whole genome shotgun (WGS) entry which is preliminary data.</text>
</comment>
<reference evidence="3 4" key="1">
    <citation type="submission" date="2021-07" db="EMBL/GenBank/DDBJ databases">
        <title>Paenibacillus radiodurans sp. nov., isolated from the southeastern edge of Tengger Desert.</title>
        <authorList>
            <person name="Zhang G."/>
        </authorList>
    </citation>
    <scope>NUCLEOTIDE SEQUENCE [LARGE SCALE GENOMIC DNA]</scope>
    <source>
        <strain evidence="3 4">CCM 7311</strain>
    </source>
</reference>
<evidence type="ECO:0000313" key="4">
    <source>
        <dbReference type="Proteomes" id="UP001519887"/>
    </source>
</evidence>
<keyword evidence="1" id="KW-0812">Transmembrane</keyword>
<proteinExistence type="predicted"/>
<feature type="domain" description="DUF218" evidence="2">
    <location>
        <begin position="40"/>
        <end position="174"/>
    </location>
</feature>
<evidence type="ECO:0000259" key="2">
    <source>
        <dbReference type="Pfam" id="PF02698"/>
    </source>
</evidence>
<dbReference type="PANTHER" id="PTHR30336:SF20">
    <property type="entry name" value="DUF218 DOMAIN-CONTAINING PROTEIN"/>
    <property type="match status" value="1"/>
</dbReference>
<organism evidence="3 4">
    <name type="scientific">Paenibacillus sepulcri</name>
    <dbReference type="NCBI Taxonomy" id="359917"/>
    <lineage>
        <taxon>Bacteria</taxon>
        <taxon>Bacillati</taxon>
        <taxon>Bacillota</taxon>
        <taxon>Bacilli</taxon>
        <taxon>Bacillales</taxon>
        <taxon>Paenibacillaceae</taxon>
        <taxon>Paenibacillus</taxon>
    </lineage>
</organism>
<dbReference type="PANTHER" id="PTHR30336">
    <property type="entry name" value="INNER MEMBRANE PROTEIN, PROBABLE PERMEASE"/>
    <property type="match status" value="1"/>
</dbReference>
<dbReference type="InterPro" id="IPR014729">
    <property type="entry name" value="Rossmann-like_a/b/a_fold"/>
</dbReference>
<dbReference type="EMBL" id="JAHZIK010000996">
    <property type="protein sequence ID" value="MBW7457883.1"/>
    <property type="molecule type" value="Genomic_DNA"/>
</dbReference>
<accession>A0ABS7CAE6</accession>
<sequence length="206" mass="22909">MIRIILRIAVWVAAFAAFWFGYLFWLINSYEMPKPIPNADAAIVLGAALWDNVPSPGLKERLDYALTLYKQGITKQFILTGGHDHNGSTITEAEGMKNYLVAKGVPAGRLILEKDARSTYENLLFSKPLAEGKGWDSLLIVTHDYHSARAADIAKYVGYSDAVVVGFKSQVLSVAKNQSRELLAFTKWKLDSLLLRFGLQSPDTPF</sequence>
<dbReference type="InterPro" id="IPR003848">
    <property type="entry name" value="DUF218"/>
</dbReference>
<name>A0ABS7CAE6_9BACL</name>
<feature type="transmembrane region" description="Helical" evidence="1">
    <location>
        <begin position="5"/>
        <end position="27"/>
    </location>
</feature>
<evidence type="ECO:0000313" key="3">
    <source>
        <dbReference type="EMBL" id="MBW7457883.1"/>
    </source>
</evidence>
<evidence type="ECO:0000256" key="1">
    <source>
        <dbReference type="SAM" id="Phobius"/>
    </source>
</evidence>
<dbReference type="CDD" id="cd06259">
    <property type="entry name" value="YdcF-like"/>
    <property type="match status" value="1"/>
</dbReference>
<dbReference type="Pfam" id="PF02698">
    <property type="entry name" value="DUF218"/>
    <property type="match status" value="1"/>
</dbReference>
<gene>
    <name evidence="3" type="ORF">K0U00_27970</name>
</gene>
<keyword evidence="1" id="KW-0472">Membrane</keyword>